<dbReference type="Gene3D" id="3.40.50.1240">
    <property type="entry name" value="Phosphoglycerate mutase-like"/>
    <property type="match status" value="1"/>
</dbReference>
<dbReference type="PANTHER" id="PTHR11567">
    <property type="entry name" value="ACID PHOSPHATASE-RELATED"/>
    <property type="match status" value="1"/>
</dbReference>
<keyword evidence="4" id="KW-1185">Reference proteome</keyword>
<evidence type="ECO:0000256" key="2">
    <source>
        <dbReference type="SAM" id="SignalP"/>
    </source>
</evidence>
<organism evidence="3 4">
    <name type="scientific">Apiospora aurea</name>
    <dbReference type="NCBI Taxonomy" id="335848"/>
    <lineage>
        <taxon>Eukaryota</taxon>
        <taxon>Fungi</taxon>
        <taxon>Dikarya</taxon>
        <taxon>Ascomycota</taxon>
        <taxon>Pezizomycotina</taxon>
        <taxon>Sordariomycetes</taxon>
        <taxon>Xylariomycetidae</taxon>
        <taxon>Amphisphaeriales</taxon>
        <taxon>Apiosporaceae</taxon>
        <taxon>Apiospora</taxon>
    </lineage>
</organism>
<accession>A0ABR1QD12</accession>
<comment type="caution">
    <text evidence="3">The sequence shown here is derived from an EMBL/GenBank/DDBJ whole genome shotgun (WGS) entry which is preliminary data.</text>
</comment>
<protein>
    <submittedName>
        <fullName evidence="3">Histidine acid phosphatase protein</fullName>
    </submittedName>
</protein>
<dbReference type="EMBL" id="JAQQWE010000005">
    <property type="protein sequence ID" value="KAK7951881.1"/>
    <property type="molecule type" value="Genomic_DNA"/>
</dbReference>
<proteinExistence type="inferred from homology"/>
<reference evidence="3 4" key="1">
    <citation type="submission" date="2023-01" db="EMBL/GenBank/DDBJ databases">
        <title>Analysis of 21 Apiospora genomes using comparative genomics revels a genus with tremendous synthesis potential of carbohydrate active enzymes and secondary metabolites.</title>
        <authorList>
            <person name="Sorensen T."/>
        </authorList>
    </citation>
    <scope>NUCLEOTIDE SEQUENCE [LARGE SCALE GENOMIC DNA]</scope>
    <source>
        <strain evidence="3 4">CBS 24483</strain>
    </source>
</reference>
<dbReference type="PANTHER" id="PTHR11567:SF142">
    <property type="entry name" value="PHOSPHOGLYCERATE MUTASE-LIKE PROTEIN"/>
    <property type="match status" value="1"/>
</dbReference>
<evidence type="ECO:0000256" key="1">
    <source>
        <dbReference type="ARBA" id="ARBA00005375"/>
    </source>
</evidence>
<dbReference type="InterPro" id="IPR029033">
    <property type="entry name" value="His_PPase_superfam"/>
</dbReference>
<name>A0ABR1QD12_9PEZI</name>
<dbReference type="InterPro" id="IPR000560">
    <property type="entry name" value="His_Pase_clade-2"/>
</dbReference>
<gene>
    <name evidence="3" type="ORF">PG986_007609</name>
</gene>
<dbReference type="SUPFAM" id="SSF53254">
    <property type="entry name" value="Phosphoglycerate mutase-like"/>
    <property type="match status" value="1"/>
</dbReference>
<feature type="signal peptide" evidence="2">
    <location>
        <begin position="1"/>
        <end position="18"/>
    </location>
</feature>
<dbReference type="Proteomes" id="UP001391051">
    <property type="component" value="Unassembled WGS sequence"/>
</dbReference>
<evidence type="ECO:0000313" key="4">
    <source>
        <dbReference type="Proteomes" id="UP001391051"/>
    </source>
</evidence>
<feature type="chain" id="PRO_5045556923" evidence="2">
    <location>
        <begin position="19"/>
        <end position="521"/>
    </location>
</feature>
<evidence type="ECO:0000313" key="3">
    <source>
        <dbReference type="EMBL" id="KAK7951881.1"/>
    </source>
</evidence>
<dbReference type="RefSeq" id="XP_066699943.1">
    <property type="nucleotide sequence ID" value="XM_066843831.1"/>
</dbReference>
<keyword evidence="2" id="KW-0732">Signal</keyword>
<dbReference type="Pfam" id="PF00328">
    <property type="entry name" value="His_Phos_2"/>
    <property type="match status" value="1"/>
</dbReference>
<dbReference type="GeneID" id="92076893"/>
<dbReference type="InterPro" id="IPR050645">
    <property type="entry name" value="Histidine_acid_phosphatase"/>
</dbReference>
<comment type="similarity">
    <text evidence="1">Belongs to the histidine acid phosphatase family.</text>
</comment>
<sequence>MALKLTLMALASLPLAQSESVLGVYIFHRHGDRTPKSHAPANLTSLGAEEVFLSGSYYRSRYVASDASSPIRGLSHDVAVQSQLSVTAPDDAVLHNSAQVFAQGLYPPVGRLSAQELANGTEVETPLGGYQYVPVKAVAASASSTRADAENNEWLQGGSGCGNAMVSSNNYFASSEYQQTYSDSRAFYQSLLPVISGTFDADEANFKNGYTIFDLINVARIHNKTIPSSDLLTPETVAKVQDLANIHEWNLAFNESEPIRAIAGSVLAGQVLQQLQSILDGKSKSTSPLGIQFGAYASFSSFFGLAQLQKLSADFTGIVDYASSMAFELVTNSTSSPVSEDDVSVRFLFSNGAAGAAGNVPVAYPLFGRSEVLLPWSTFAGEMNKFAIGDTKSWCTACGNSTGQCAQYASGSSSGGDATAASKSGNGISTAVAGVIGALVTLVVILGIEGLGLRPGGPAPCQEVLTGGSVHQGRDFWGFQGLELRVHHSPSLFHNFQLGGESRTSRQNFRGKLFCCGSCYE</sequence>